<dbReference type="Proteomes" id="UP000247515">
    <property type="component" value="Unassembled WGS sequence"/>
</dbReference>
<keyword evidence="2" id="KW-1133">Transmembrane helix</keyword>
<organism evidence="4 5">
    <name type="scientific">Paraburkholderia tropica</name>
    <dbReference type="NCBI Taxonomy" id="92647"/>
    <lineage>
        <taxon>Bacteria</taxon>
        <taxon>Pseudomonadati</taxon>
        <taxon>Pseudomonadota</taxon>
        <taxon>Betaproteobacteria</taxon>
        <taxon>Burkholderiales</taxon>
        <taxon>Burkholderiaceae</taxon>
        <taxon>Paraburkholderia</taxon>
    </lineage>
</organism>
<feature type="compositionally biased region" description="Basic and acidic residues" evidence="1">
    <location>
        <begin position="85"/>
        <end position="101"/>
    </location>
</feature>
<keyword evidence="6" id="KW-1185">Reference proteome</keyword>
<evidence type="ECO:0000313" key="4">
    <source>
        <dbReference type="EMBL" id="SEK04142.1"/>
    </source>
</evidence>
<feature type="transmembrane region" description="Helical" evidence="2">
    <location>
        <begin position="6"/>
        <end position="26"/>
    </location>
</feature>
<keyword evidence="2" id="KW-0812">Transmembrane</keyword>
<keyword evidence="2" id="KW-0472">Membrane</keyword>
<sequence length="122" mass="13631">MASHSLFEIVVLLAAVVIYFLPAMIADRRARHDLLTIALFNAVIGWTVLGWLLALYWALQPNPPKDLGGNVKVRSRRVGMQLFSRRLDDRVQARGARRDTDTAPTSAPAGEPRNADRERSSH</sequence>
<dbReference type="EMBL" id="QJJV01000004">
    <property type="protein sequence ID" value="PXX18871.1"/>
    <property type="molecule type" value="Genomic_DNA"/>
</dbReference>
<feature type="region of interest" description="Disordered" evidence="1">
    <location>
        <begin position="85"/>
        <end position="122"/>
    </location>
</feature>
<accession>A0AAQ1GJ77</accession>
<gene>
    <name evidence="3" type="ORF">C7400_104381</name>
    <name evidence="4" type="ORF">SAMN05216550_11416</name>
</gene>
<dbReference type="EMBL" id="FNZM01000014">
    <property type="protein sequence ID" value="SEK04142.1"/>
    <property type="molecule type" value="Genomic_DNA"/>
</dbReference>
<dbReference type="RefSeq" id="WP_065060705.1">
    <property type="nucleotide sequence ID" value="NZ_CADFGN010000012.1"/>
</dbReference>
<evidence type="ECO:0000313" key="6">
    <source>
        <dbReference type="Proteomes" id="UP000247515"/>
    </source>
</evidence>
<comment type="caution">
    <text evidence="4">The sequence shown here is derived from an EMBL/GenBank/DDBJ whole genome shotgun (WGS) entry which is preliminary data.</text>
</comment>
<name>A0AAQ1GJ77_9BURK</name>
<dbReference type="Pfam" id="PF14373">
    <property type="entry name" value="Imm_superinfect"/>
    <property type="match status" value="1"/>
</dbReference>
<dbReference type="InterPro" id="IPR016410">
    <property type="entry name" value="Phage_imm"/>
</dbReference>
<feature type="transmembrane region" description="Helical" evidence="2">
    <location>
        <begin position="38"/>
        <end position="59"/>
    </location>
</feature>
<protein>
    <submittedName>
        <fullName evidence="3 4">Superinfection immunity protein</fullName>
    </submittedName>
</protein>
<evidence type="ECO:0000313" key="3">
    <source>
        <dbReference type="EMBL" id="PXX18871.1"/>
    </source>
</evidence>
<reference evidence="3 6" key="2">
    <citation type="submission" date="2018-05" db="EMBL/GenBank/DDBJ databases">
        <title>Genomic Encyclopedia of Type Strains, Phase IV (KMG-V): Genome sequencing to study the core and pangenomes of soil and plant-associated prokaryotes.</title>
        <authorList>
            <person name="Whitman W."/>
        </authorList>
    </citation>
    <scope>NUCLEOTIDE SEQUENCE [LARGE SCALE GENOMIC DNA]</scope>
    <source>
        <strain evidence="3 6">SIr-6563</strain>
    </source>
</reference>
<reference evidence="4 5" key="1">
    <citation type="submission" date="2016-10" db="EMBL/GenBank/DDBJ databases">
        <authorList>
            <person name="Varghese N."/>
            <person name="Submissions S."/>
        </authorList>
    </citation>
    <scope>NUCLEOTIDE SEQUENCE [LARGE SCALE GENOMIC DNA]</scope>
    <source>
        <strain evidence="4 5">LMG 22274</strain>
    </source>
</reference>
<dbReference type="Proteomes" id="UP000183529">
    <property type="component" value="Unassembled WGS sequence"/>
</dbReference>
<proteinExistence type="predicted"/>
<evidence type="ECO:0000256" key="1">
    <source>
        <dbReference type="SAM" id="MobiDB-lite"/>
    </source>
</evidence>
<evidence type="ECO:0000256" key="2">
    <source>
        <dbReference type="SAM" id="Phobius"/>
    </source>
</evidence>
<feature type="compositionally biased region" description="Basic and acidic residues" evidence="1">
    <location>
        <begin position="113"/>
        <end position="122"/>
    </location>
</feature>
<evidence type="ECO:0000313" key="5">
    <source>
        <dbReference type="Proteomes" id="UP000183529"/>
    </source>
</evidence>
<dbReference type="AlphaFoldDB" id="A0AAQ1GJ77"/>